<feature type="domain" description="S-layer protein C-terminal" evidence="3">
    <location>
        <begin position="128"/>
        <end position="185"/>
    </location>
</feature>
<organism evidence="4 5">
    <name type="scientific">Lactobacillus intestinalis</name>
    <dbReference type="NCBI Taxonomy" id="151781"/>
    <lineage>
        <taxon>Bacteria</taxon>
        <taxon>Bacillati</taxon>
        <taxon>Bacillota</taxon>
        <taxon>Bacilli</taxon>
        <taxon>Lactobacillales</taxon>
        <taxon>Lactobacillaceae</taxon>
        <taxon>Lactobacillus</taxon>
    </lineage>
</organism>
<dbReference type="RefSeq" id="WP_004045739.1">
    <property type="nucleotide sequence ID" value="NZ_AQFR02000003.1"/>
</dbReference>
<evidence type="ECO:0000313" key="5">
    <source>
        <dbReference type="Proteomes" id="UP000309117"/>
    </source>
</evidence>
<evidence type="ECO:0000313" key="4">
    <source>
        <dbReference type="EMBL" id="TGY17191.1"/>
    </source>
</evidence>
<evidence type="ECO:0000259" key="3">
    <source>
        <dbReference type="Pfam" id="PF03217"/>
    </source>
</evidence>
<feature type="chain" id="PRO_5020685725" evidence="2">
    <location>
        <begin position="31"/>
        <end position="288"/>
    </location>
</feature>
<feature type="domain" description="S-layer protein C-terminal" evidence="3">
    <location>
        <begin position="219"/>
        <end position="280"/>
    </location>
</feature>
<dbReference type="Proteomes" id="UP000309117">
    <property type="component" value="Unassembled WGS sequence"/>
</dbReference>
<feature type="domain" description="S-layer protein C-terminal" evidence="3">
    <location>
        <begin position="48"/>
        <end position="90"/>
    </location>
</feature>
<comment type="caution">
    <text evidence="4">The sequence shown here is derived from an EMBL/GenBank/DDBJ whole genome shotgun (WGS) entry which is preliminary data.</text>
</comment>
<dbReference type="SUPFAM" id="SSF69360">
    <property type="entry name" value="Cell wall binding repeat"/>
    <property type="match status" value="1"/>
</dbReference>
<evidence type="ECO:0000256" key="1">
    <source>
        <dbReference type="SAM" id="MobiDB-lite"/>
    </source>
</evidence>
<dbReference type="EMBL" id="SRYV01000002">
    <property type="protein sequence ID" value="TGY17191.1"/>
    <property type="molecule type" value="Genomic_DNA"/>
</dbReference>
<feature type="compositionally biased region" description="Low complexity" evidence="1">
    <location>
        <begin position="194"/>
        <end position="209"/>
    </location>
</feature>
<feature type="signal peptide" evidence="2">
    <location>
        <begin position="1"/>
        <end position="30"/>
    </location>
</feature>
<proteinExistence type="predicted"/>
<dbReference type="AlphaFoldDB" id="A0A4S2BR13"/>
<protein>
    <submittedName>
        <fullName evidence="4">S-layer protein</fullName>
    </submittedName>
</protein>
<gene>
    <name evidence="4" type="ORF">E5351_01660</name>
</gene>
<dbReference type="Pfam" id="PF03217">
    <property type="entry name" value="SlpA"/>
    <property type="match status" value="3"/>
</dbReference>
<name>A0A4S2BR13_9LACO</name>
<sequence>MRISRKLMMVSAVALMGVSPLLTSTQSIQAASSTVYKTNSKTSVVRTIKNAHFVDQNGKSIPIVAEKGGKYTVWNVKSINGETYYNVEKDSNYWIPSSATKGKVSYVKNGASYVISTNDDVNDGTVVPHASGETITLKKNAYVYNANGKRVGKIYYSKGAKLANKGTRRINGKLYYVVDTGYIKAGNVASSNVTPHASTSPTPSTTSNSKKLGRPDNWVAGKDTLKLKKNAIPYDENGKKLTNLGYSYIKKTTVLNYYGTKIINGSTYYFLGDGVYIKAANVGTTSHN</sequence>
<feature type="region of interest" description="Disordered" evidence="1">
    <location>
        <begin position="191"/>
        <end position="216"/>
    </location>
</feature>
<accession>A0A4S2BR13</accession>
<keyword evidence="2" id="KW-0732">Signal</keyword>
<evidence type="ECO:0000256" key="2">
    <source>
        <dbReference type="SAM" id="SignalP"/>
    </source>
</evidence>
<dbReference type="InterPro" id="IPR024968">
    <property type="entry name" value="SlpA_C_lactobacillus"/>
</dbReference>
<reference evidence="4 5" key="1">
    <citation type="submission" date="2019-04" db="EMBL/GenBank/DDBJ databases">
        <title>Microbes associate with the intestines of laboratory mice.</title>
        <authorList>
            <person name="Navarre W."/>
            <person name="Wong E."/>
            <person name="Huang K."/>
            <person name="Tropini C."/>
            <person name="Ng K."/>
            <person name="Yu B."/>
        </authorList>
    </citation>
    <scope>NUCLEOTIDE SEQUENCE [LARGE SCALE GENOMIC DNA]</scope>
    <source>
        <strain evidence="4 5">NM61_E11</strain>
    </source>
</reference>